<evidence type="ECO:0000256" key="1">
    <source>
        <dbReference type="SAM" id="SignalP"/>
    </source>
</evidence>
<feature type="signal peptide" evidence="1">
    <location>
        <begin position="1"/>
        <end position="23"/>
    </location>
</feature>
<evidence type="ECO:0000313" key="2">
    <source>
        <dbReference type="EMBL" id="RNI31410.1"/>
    </source>
</evidence>
<dbReference type="AlphaFoldDB" id="A0A3M9N0W6"/>
<sequence>MVISFQIKRITWAGLFLATSLLASCQKMPGANTITVKNRLDLDRSSETISVPVSRVKALVDQFGAENILIKDGETEQILVSQPLDKDLDGTIDEILFQTDIKARATKKFYVQGATNGAASQPKSEIRTYSRFVPERTDDYTWENDRVAFRTYGPVAQQMVEKKVAGGTLTSGMDAWLKRVSYSVIDAWYKGYQTNPNYYHVDRGEGYDPYHVGPSRGIGGIGVWENDSLYVSKNFISYRKIADGPIRTLFEFTYAPWQANGKTVTEKKTVSLDLGSNMTRFEVSVKSDKPLPNVTAGITLHDKKGEVKGDQKAGWFRYWEPMDDSFLGTGIVMAPAAVQAFKDHRVATKDMSHLYVIGTPKEEKIIYYAGFGWVKSGQFKTVQEWDTYLANFAKRMASPLEVSF</sequence>
<dbReference type="Pfam" id="PF16153">
    <property type="entry name" value="DUF4861"/>
    <property type="match status" value="1"/>
</dbReference>
<evidence type="ECO:0000313" key="3">
    <source>
        <dbReference type="Proteomes" id="UP000272117"/>
    </source>
</evidence>
<comment type="caution">
    <text evidence="2">The sequence shown here is derived from an EMBL/GenBank/DDBJ whole genome shotgun (WGS) entry which is preliminary data.</text>
</comment>
<keyword evidence="3" id="KW-1185">Reference proteome</keyword>
<dbReference type="OrthoDB" id="9800230at2"/>
<feature type="chain" id="PRO_5018181015" evidence="1">
    <location>
        <begin position="24"/>
        <end position="404"/>
    </location>
</feature>
<keyword evidence="1" id="KW-0732">Signal</keyword>
<proteinExistence type="predicted"/>
<dbReference type="InterPro" id="IPR032342">
    <property type="entry name" value="DUF4861"/>
</dbReference>
<organism evidence="2 3">
    <name type="scientific">Rufibacter latericius</name>
    <dbReference type="NCBI Taxonomy" id="2487040"/>
    <lineage>
        <taxon>Bacteria</taxon>
        <taxon>Pseudomonadati</taxon>
        <taxon>Bacteroidota</taxon>
        <taxon>Cytophagia</taxon>
        <taxon>Cytophagales</taxon>
        <taxon>Hymenobacteraceae</taxon>
        <taxon>Rufibacter</taxon>
    </lineage>
</organism>
<reference evidence="2 3" key="1">
    <citation type="submission" date="2018-11" db="EMBL/GenBank/DDBJ databases">
        <title>Rufibacter latericius sp. nov., isolated from water in Baiyang Lake.</title>
        <authorList>
            <person name="Yang Y."/>
        </authorList>
    </citation>
    <scope>NUCLEOTIDE SEQUENCE [LARGE SCALE GENOMIC DNA]</scope>
    <source>
        <strain evidence="2 3">R-22-1c-1</strain>
    </source>
</reference>
<dbReference type="Proteomes" id="UP000272117">
    <property type="component" value="Unassembled WGS sequence"/>
</dbReference>
<protein>
    <submittedName>
        <fullName evidence="2">DUF4861 domain-containing protein</fullName>
    </submittedName>
</protein>
<gene>
    <name evidence="2" type="ORF">EFB08_02485</name>
</gene>
<accession>A0A3M9N0W6</accession>
<name>A0A3M9N0W6_9BACT</name>
<dbReference type="EMBL" id="RJJD01000001">
    <property type="protein sequence ID" value="RNI31410.1"/>
    <property type="molecule type" value="Genomic_DNA"/>
</dbReference>